<name>A0AAD6DLL7_9EURO</name>
<dbReference type="InterPro" id="IPR023375">
    <property type="entry name" value="ADC_dom_sf"/>
</dbReference>
<dbReference type="GeneID" id="81592668"/>
<organism evidence="1 2">
    <name type="scientific">Penicillium hordei</name>
    <dbReference type="NCBI Taxonomy" id="40994"/>
    <lineage>
        <taxon>Eukaryota</taxon>
        <taxon>Fungi</taxon>
        <taxon>Dikarya</taxon>
        <taxon>Ascomycota</taxon>
        <taxon>Pezizomycotina</taxon>
        <taxon>Eurotiomycetes</taxon>
        <taxon>Eurotiomycetidae</taxon>
        <taxon>Eurotiales</taxon>
        <taxon>Aspergillaceae</taxon>
        <taxon>Penicillium</taxon>
    </lineage>
</organism>
<dbReference type="GO" id="GO:0016829">
    <property type="term" value="F:lyase activity"/>
    <property type="evidence" value="ECO:0007669"/>
    <property type="project" value="InterPro"/>
</dbReference>
<dbReference type="InterPro" id="IPR010451">
    <property type="entry name" value="Acetoacetate_decarboxylase"/>
</dbReference>
<dbReference type="EMBL" id="JAQJAE010000006">
    <property type="protein sequence ID" value="KAJ5588694.1"/>
    <property type="molecule type" value="Genomic_DNA"/>
</dbReference>
<dbReference type="SUPFAM" id="SSF160104">
    <property type="entry name" value="Acetoacetate decarboxylase-like"/>
    <property type="match status" value="1"/>
</dbReference>
<evidence type="ECO:0000313" key="2">
    <source>
        <dbReference type="Proteomes" id="UP001213799"/>
    </source>
</evidence>
<keyword evidence="2" id="KW-1185">Reference proteome</keyword>
<reference evidence="1" key="2">
    <citation type="submission" date="2023-01" db="EMBL/GenBank/DDBJ databases">
        <authorList>
            <person name="Petersen C."/>
        </authorList>
    </citation>
    <scope>NUCLEOTIDE SEQUENCE</scope>
    <source>
        <strain evidence="1">IBT 12815</strain>
    </source>
</reference>
<evidence type="ECO:0000313" key="1">
    <source>
        <dbReference type="EMBL" id="KAJ5588694.1"/>
    </source>
</evidence>
<dbReference type="Gene3D" id="2.40.400.10">
    <property type="entry name" value="Acetoacetate decarboxylase-like"/>
    <property type="match status" value="1"/>
</dbReference>
<reference evidence="1" key="1">
    <citation type="journal article" date="2023" name="IMA Fungus">
        <title>Comparative genomic study of the Penicillium genus elucidates a diverse pangenome and 15 lateral gene transfer events.</title>
        <authorList>
            <person name="Petersen C."/>
            <person name="Sorensen T."/>
            <person name="Nielsen M.R."/>
            <person name="Sondergaard T.E."/>
            <person name="Sorensen J.L."/>
            <person name="Fitzpatrick D.A."/>
            <person name="Frisvad J.C."/>
            <person name="Nielsen K.L."/>
        </authorList>
    </citation>
    <scope>NUCLEOTIDE SEQUENCE</scope>
    <source>
        <strain evidence="1">IBT 12815</strain>
    </source>
</reference>
<dbReference type="Pfam" id="PF06314">
    <property type="entry name" value="ADC"/>
    <property type="match status" value="1"/>
</dbReference>
<gene>
    <name evidence="1" type="ORF">N7537_011372</name>
</gene>
<dbReference type="Proteomes" id="UP001213799">
    <property type="component" value="Unassembled WGS sequence"/>
</dbReference>
<dbReference type="RefSeq" id="XP_056747713.1">
    <property type="nucleotide sequence ID" value="XM_056902426.1"/>
</dbReference>
<sequence>MLVDYGIGTLGTCKEYVHSVEVTYKGKVFDYCLSVILDNESAVVCGREQWGSPKRFGHVFINMHTGSHIIQGHAERPLGQKLVNFNFAPSRLLPAVSKTISASNLRVIPSPLANHPPSVKELVPATIDFEAKEVWFGTGSLSFPEPSAFDPLHELEILHYESSVMIRGATCVLNHPTEVFRL</sequence>
<evidence type="ECO:0008006" key="3">
    <source>
        <dbReference type="Google" id="ProtNLM"/>
    </source>
</evidence>
<proteinExistence type="predicted"/>
<dbReference type="AlphaFoldDB" id="A0AAD6DLL7"/>
<comment type="caution">
    <text evidence="1">The sequence shown here is derived from an EMBL/GenBank/DDBJ whole genome shotgun (WGS) entry which is preliminary data.</text>
</comment>
<protein>
    <recommendedName>
        <fullName evidence="3">Acetoacetate decarboxylase</fullName>
    </recommendedName>
</protein>
<accession>A0AAD6DLL7</accession>